<dbReference type="Gene3D" id="1.10.10.10">
    <property type="entry name" value="Winged helix-like DNA-binding domain superfamily/Winged helix DNA-binding domain"/>
    <property type="match status" value="1"/>
</dbReference>
<keyword evidence="1" id="KW-0805">Transcription regulation</keyword>
<comment type="caution">
    <text evidence="6">The sequence shown here is derived from an EMBL/GenBank/DDBJ whole genome shotgun (WGS) entry which is preliminary data.</text>
</comment>
<gene>
    <name evidence="6" type="ORF">GMPD_26730</name>
</gene>
<dbReference type="PANTHER" id="PTHR43132:SF2">
    <property type="entry name" value="ARSENICAL RESISTANCE OPERON REPRESSOR ARSR-RELATED"/>
    <property type="match status" value="1"/>
</dbReference>
<protein>
    <recommendedName>
        <fullName evidence="5">HTH arsR-type domain-containing protein</fullName>
    </recommendedName>
</protein>
<evidence type="ECO:0000256" key="1">
    <source>
        <dbReference type="ARBA" id="ARBA00023015"/>
    </source>
</evidence>
<evidence type="ECO:0000313" key="7">
    <source>
        <dbReference type="Proteomes" id="UP000568888"/>
    </source>
</evidence>
<dbReference type="GO" id="GO:0003677">
    <property type="term" value="F:DNA binding"/>
    <property type="evidence" value="ECO:0007669"/>
    <property type="project" value="UniProtKB-KW"/>
</dbReference>
<dbReference type="NCBIfam" id="NF033788">
    <property type="entry name" value="HTH_metalloreg"/>
    <property type="match status" value="1"/>
</dbReference>
<dbReference type="InterPro" id="IPR011991">
    <property type="entry name" value="ArsR-like_HTH"/>
</dbReference>
<dbReference type="InterPro" id="IPR051011">
    <property type="entry name" value="Metal_resp_trans_reg"/>
</dbReference>
<dbReference type="SMART" id="SM00418">
    <property type="entry name" value="HTH_ARSR"/>
    <property type="match status" value="1"/>
</dbReference>
<dbReference type="Pfam" id="PF01022">
    <property type="entry name" value="HTH_5"/>
    <property type="match status" value="1"/>
</dbReference>
<dbReference type="EMBL" id="BLXY01000005">
    <property type="protein sequence ID" value="GFO64754.1"/>
    <property type="molecule type" value="Genomic_DNA"/>
</dbReference>
<name>A0A6V8MY48_9BACT</name>
<organism evidence="6 7">
    <name type="scientific">Geomonas paludis</name>
    <dbReference type="NCBI Taxonomy" id="2740185"/>
    <lineage>
        <taxon>Bacteria</taxon>
        <taxon>Pseudomonadati</taxon>
        <taxon>Thermodesulfobacteriota</taxon>
        <taxon>Desulfuromonadia</taxon>
        <taxon>Geobacterales</taxon>
        <taxon>Geobacteraceae</taxon>
        <taxon>Geomonas</taxon>
    </lineage>
</organism>
<evidence type="ECO:0000256" key="4">
    <source>
        <dbReference type="SAM" id="MobiDB-lite"/>
    </source>
</evidence>
<proteinExistence type="predicted"/>
<evidence type="ECO:0000313" key="6">
    <source>
        <dbReference type="EMBL" id="GFO64754.1"/>
    </source>
</evidence>
<dbReference type="PANTHER" id="PTHR43132">
    <property type="entry name" value="ARSENICAL RESISTANCE OPERON REPRESSOR ARSR-RELATED"/>
    <property type="match status" value="1"/>
</dbReference>
<sequence length="145" mass="16211">MLISEKLDMLPCMEKLAILFQSLDDHTRLRLLALLLEAGELCVCDLVTVLRLPQSTVSRQLAILKNAGWLQGRRVGAWNHYSVATALEPVQQFLVPVLRNFLLTTETAREDLGRLRDRRDPACCPDHGKSKKTDIAGHGPGEDEP</sequence>
<dbReference type="InterPro" id="IPR036390">
    <property type="entry name" value="WH_DNA-bd_sf"/>
</dbReference>
<dbReference type="GO" id="GO:0003700">
    <property type="term" value="F:DNA-binding transcription factor activity"/>
    <property type="evidence" value="ECO:0007669"/>
    <property type="project" value="InterPro"/>
</dbReference>
<feature type="domain" description="HTH arsR-type" evidence="5">
    <location>
        <begin position="10"/>
        <end position="105"/>
    </location>
</feature>
<evidence type="ECO:0000256" key="3">
    <source>
        <dbReference type="ARBA" id="ARBA00023163"/>
    </source>
</evidence>
<evidence type="ECO:0000256" key="2">
    <source>
        <dbReference type="ARBA" id="ARBA00023125"/>
    </source>
</evidence>
<dbReference type="PROSITE" id="PS50987">
    <property type="entry name" value="HTH_ARSR_2"/>
    <property type="match status" value="1"/>
</dbReference>
<dbReference type="InterPro" id="IPR036388">
    <property type="entry name" value="WH-like_DNA-bd_sf"/>
</dbReference>
<dbReference type="AlphaFoldDB" id="A0A6V8MY48"/>
<accession>A0A6V8MY48</accession>
<feature type="region of interest" description="Disordered" evidence="4">
    <location>
        <begin position="119"/>
        <end position="145"/>
    </location>
</feature>
<keyword evidence="3" id="KW-0804">Transcription</keyword>
<reference evidence="7" key="1">
    <citation type="submission" date="2020-06" db="EMBL/GenBank/DDBJ databases">
        <title>Draft genomic sequecing of Geomonas sp. Red736.</title>
        <authorList>
            <person name="Itoh H."/>
            <person name="Xu Z.X."/>
            <person name="Ushijima N."/>
            <person name="Masuda Y."/>
            <person name="Shiratori Y."/>
            <person name="Senoo K."/>
        </authorList>
    </citation>
    <scope>NUCLEOTIDE SEQUENCE [LARGE SCALE GENOMIC DNA]</scope>
    <source>
        <strain evidence="7">Red736</strain>
    </source>
</reference>
<dbReference type="InterPro" id="IPR001845">
    <property type="entry name" value="HTH_ArsR_DNA-bd_dom"/>
</dbReference>
<dbReference type="CDD" id="cd00090">
    <property type="entry name" value="HTH_ARSR"/>
    <property type="match status" value="1"/>
</dbReference>
<dbReference type="PRINTS" id="PR00778">
    <property type="entry name" value="HTHARSR"/>
</dbReference>
<evidence type="ECO:0000259" key="5">
    <source>
        <dbReference type="PROSITE" id="PS50987"/>
    </source>
</evidence>
<dbReference type="Proteomes" id="UP000568888">
    <property type="component" value="Unassembled WGS sequence"/>
</dbReference>
<dbReference type="SUPFAM" id="SSF46785">
    <property type="entry name" value="Winged helix' DNA-binding domain"/>
    <property type="match status" value="1"/>
</dbReference>
<feature type="compositionally biased region" description="Basic and acidic residues" evidence="4">
    <location>
        <begin position="119"/>
        <end position="135"/>
    </location>
</feature>
<keyword evidence="2" id="KW-0238">DNA-binding</keyword>